<proteinExistence type="predicted"/>
<sequence length="646" mass="68256">MVSSVLLALLAAASAPLLSSAQTQITVNGTSSHPIPSTLWGLMFEDISHSGDGGLYGELLQNRAFQQVTPGTTAALNAWSAVGNTTLSVIADSPAISSSLPNALSVTFPSGAPRSGVQNSGYFGIAVRASSTYTASFFYRFPSTLPSAALTATVSLAGASSGTTFASGTVALRPTAQWTQATVALRPRTSAPDINNVFEVTLAAGAFVGTVHLGMFSLFPPTFGGQANGMRADIAQALLDLKPSFFRLPGGNNLEGQTIAQRWQWNNTVGPLTARPGRVGDWGYVNTDGLGLYEYLVWIELMGMVPIMAIWSGFALGGAAVPANQLAPYIEQSRQQIEFVIGSTSTPGGALRASLGHPAPFPLLYVEVGNEDFLQPSTYQSYRWAAFVNALQADYPNLRFLATSSFNSPALSPKPQSWDIHVYQTPTWFTQNSAFYDSFARDGTTFFEGEYAAISTNPNDIFGAPSSGRLVYPTVQSAVSEAAFMMGFERNADVVFAASYAPLLAHVTQNQWTPNLLSFDSGTVIKSTSYWAQWMFSNNRGDVYLPSTLASTSGALFWSVVQRVSPPAFIIKVSNTGTSASTGVFRLPSAVASTGQLIQLAGAANASNTPTTPSAITPQSRTIATGQNLSFSAPAMSLSVITVALV</sequence>
<name>A0ACB8QZA6_9AGAM</name>
<reference evidence="1" key="1">
    <citation type="submission" date="2021-02" db="EMBL/GenBank/DDBJ databases">
        <authorList>
            <consortium name="DOE Joint Genome Institute"/>
            <person name="Ahrendt S."/>
            <person name="Looney B.P."/>
            <person name="Miyauchi S."/>
            <person name="Morin E."/>
            <person name="Drula E."/>
            <person name="Courty P.E."/>
            <person name="Chicoki N."/>
            <person name="Fauchery L."/>
            <person name="Kohler A."/>
            <person name="Kuo A."/>
            <person name="Labutti K."/>
            <person name="Pangilinan J."/>
            <person name="Lipzen A."/>
            <person name="Riley R."/>
            <person name="Andreopoulos W."/>
            <person name="He G."/>
            <person name="Johnson J."/>
            <person name="Barry K.W."/>
            <person name="Grigoriev I.V."/>
            <person name="Nagy L."/>
            <person name="Hibbett D."/>
            <person name="Henrissat B."/>
            <person name="Matheny P.B."/>
            <person name="Labbe J."/>
            <person name="Martin F."/>
        </authorList>
    </citation>
    <scope>NUCLEOTIDE SEQUENCE</scope>
    <source>
        <strain evidence="1">EC-137</strain>
    </source>
</reference>
<dbReference type="EMBL" id="MU273465">
    <property type="protein sequence ID" value="KAI0037105.1"/>
    <property type="molecule type" value="Genomic_DNA"/>
</dbReference>
<dbReference type="Proteomes" id="UP000814128">
    <property type="component" value="Unassembled WGS sequence"/>
</dbReference>
<comment type="caution">
    <text evidence="1">The sequence shown here is derived from an EMBL/GenBank/DDBJ whole genome shotgun (WGS) entry which is preliminary data.</text>
</comment>
<evidence type="ECO:0000313" key="1">
    <source>
        <dbReference type="EMBL" id="KAI0037105.1"/>
    </source>
</evidence>
<evidence type="ECO:0000313" key="2">
    <source>
        <dbReference type="Proteomes" id="UP000814128"/>
    </source>
</evidence>
<reference evidence="1" key="2">
    <citation type="journal article" date="2022" name="New Phytol.">
        <title>Evolutionary transition to the ectomycorrhizal habit in the genomes of a hyperdiverse lineage of mushroom-forming fungi.</title>
        <authorList>
            <person name="Looney B."/>
            <person name="Miyauchi S."/>
            <person name="Morin E."/>
            <person name="Drula E."/>
            <person name="Courty P.E."/>
            <person name="Kohler A."/>
            <person name="Kuo A."/>
            <person name="LaButti K."/>
            <person name="Pangilinan J."/>
            <person name="Lipzen A."/>
            <person name="Riley R."/>
            <person name="Andreopoulos W."/>
            <person name="He G."/>
            <person name="Johnson J."/>
            <person name="Nolan M."/>
            <person name="Tritt A."/>
            <person name="Barry K.W."/>
            <person name="Grigoriev I.V."/>
            <person name="Nagy L.G."/>
            <person name="Hibbett D."/>
            <person name="Henrissat B."/>
            <person name="Matheny P.B."/>
            <person name="Labbe J."/>
            <person name="Martin F.M."/>
        </authorList>
    </citation>
    <scope>NUCLEOTIDE SEQUENCE</scope>
    <source>
        <strain evidence="1">EC-137</strain>
    </source>
</reference>
<organism evidence="1 2">
    <name type="scientific">Vararia minispora EC-137</name>
    <dbReference type="NCBI Taxonomy" id="1314806"/>
    <lineage>
        <taxon>Eukaryota</taxon>
        <taxon>Fungi</taxon>
        <taxon>Dikarya</taxon>
        <taxon>Basidiomycota</taxon>
        <taxon>Agaricomycotina</taxon>
        <taxon>Agaricomycetes</taxon>
        <taxon>Russulales</taxon>
        <taxon>Lachnocladiaceae</taxon>
        <taxon>Vararia</taxon>
    </lineage>
</organism>
<accession>A0ACB8QZA6</accession>
<keyword evidence="2" id="KW-1185">Reference proteome</keyword>
<protein>
    <submittedName>
        <fullName evidence="1">Arabinofuranosidase</fullName>
    </submittedName>
</protein>
<gene>
    <name evidence="1" type="ORF">K488DRAFT_81338</name>
</gene>